<dbReference type="Proteomes" id="UP000824120">
    <property type="component" value="Chromosome 11"/>
</dbReference>
<keyword evidence="2" id="KW-1185">Reference proteome</keyword>
<name>A0A9J5WTY0_SOLCO</name>
<gene>
    <name evidence="1" type="ORF">H5410_058698</name>
</gene>
<dbReference type="OrthoDB" id="10560491at2759"/>
<dbReference type="AlphaFoldDB" id="A0A9J5WTY0"/>
<protein>
    <submittedName>
        <fullName evidence="1">Uncharacterized protein</fullName>
    </submittedName>
</protein>
<evidence type="ECO:0000313" key="2">
    <source>
        <dbReference type="Proteomes" id="UP000824120"/>
    </source>
</evidence>
<accession>A0A9J5WTY0</accession>
<dbReference type="EMBL" id="JACXVP010000011">
    <property type="protein sequence ID" value="KAG5578564.1"/>
    <property type="molecule type" value="Genomic_DNA"/>
</dbReference>
<reference evidence="1 2" key="1">
    <citation type="submission" date="2020-09" db="EMBL/GenBank/DDBJ databases">
        <title>De no assembly of potato wild relative species, Solanum commersonii.</title>
        <authorList>
            <person name="Cho K."/>
        </authorList>
    </citation>
    <scope>NUCLEOTIDE SEQUENCE [LARGE SCALE GENOMIC DNA]</scope>
    <source>
        <strain evidence="1">LZ3.2</strain>
        <tissue evidence="1">Leaf</tissue>
    </source>
</reference>
<organism evidence="1 2">
    <name type="scientific">Solanum commersonii</name>
    <name type="common">Commerson's wild potato</name>
    <name type="synonym">Commerson's nightshade</name>
    <dbReference type="NCBI Taxonomy" id="4109"/>
    <lineage>
        <taxon>Eukaryota</taxon>
        <taxon>Viridiplantae</taxon>
        <taxon>Streptophyta</taxon>
        <taxon>Embryophyta</taxon>
        <taxon>Tracheophyta</taxon>
        <taxon>Spermatophyta</taxon>
        <taxon>Magnoliopsida</taxon>
        <taxon>eudicotyledons</taxon>
        <taxon>Gunneridae</taxon>
        <taxon>Pentapetalae</taxon>
        <taxon>asterids</taxon>
        <taxon>lamiids</taxon>
        <taxon>Solanales</taxon>
        <taxon>Solanaceae</taxon>
        <taxon>Solanoideae</taxon>
        <taxon>Solaneae</taxon>
        <taxon>Solanum</taxon>
    </lineage>
</organism>
<evidence type="ECO:0000313" key="1">
    <source>
        <dbReference type="EMBL" id="KAG5578564.1"/>
    </source>
</evidence>
<comment type="caution">
    <text evidence="1">The sequence shown here is derived from an EMBL/GenBank/DDBJ whole genome shotgun (WGS) entry which is preliminary data.</text>
</comment>
<sequence>MQNPPAMMNNRVTRWPPRRGQVKHMIFKKLLKSVGRMIGSCIRPKPIAPDNSPERDFYDNIKLHLQSNMGIGSDRRDKALSFIIYHVAELSILDLFF</sequence>
<proteinExistence type="predicted"/>